<name>A0A3N4YPB2_9MICO</name>
<keyword evidence="1" id="KW-0812">Transmembrane</keyword>
<dbReference type="OrthoDB" id="5148552at2"/>
<comment type="caution">
    <text evidence="2">The sequence shown here is derived from an EMBL/GenBank/DDBJ whole genome shotgun (WGS) entry which is preliminary data.</text>
</comment>
<dbReference type="EMBL" id="RKQZ01000001">
    <property type="protein sequence ID" value="RPF20320.1"/>
    <property type="molecule type" value="Genomic_DNA"/>
</dbReference>
<organism evidence="2 3">
    <name type="scientific">Myceligenerans xiligouense</name>
    <dbReference type="NCBI Taxonomy" id="253184"/>
    <lineage>
        <taxon>Bacteria</taxon>
        <taxon>Bacillati</taxon>
        <taxon>Actinomycetota</taxon>
        <taxon>Actinomycetes</taxon>
        <taxon>Micrococcales</taxon>
        <taxon>Promicromonosporaceae</taxon>
        <taxon>Myceligenerans</taxon>
    </lineage>
</organism>
<protein>
    <submittedName>
        <fullName evidence="2">Uncharacterized protein</fullName>
    </submittedName>
</protein>
<evidence type="ECO:0000313" key="3">
    <source>
        <dbReference type="Proteomes" id="UP000280501"/>
    </source>
</evidence>
<proteinExistence type="predicted"/>
<keyword evidence="1" id="KW-1133">Transmembrane helix</keyword>
<reference evidence="2 3" key="1">
    <citation type="submission" date="2018-11" db="EMBL/GenBank/DDBJ databases">
        <title>Sequencing the genomes of 1000 actinobacteria strains.</title>
        <authorList>
            <person name="Klenk H.-P."/>
        </authorList>
    </citation>
    <scope>NUCLEOTIDE SEQUENCE [LARGE SCALE GENOMIC DNA]</scope>
    <source>
        <strain evidence="2 3">DSM 15700</strain>
    </source>
</reference>
<dbReference type="RefSeq" id="WP_123813500.1">
    <property type="nucleotide sequence ID" value="NZ_RKQZ01000001.1"/>
</dbReference>
<dbReference type="Proteomes" id="UP000280501">
    <property type="component" value="Unassembled WGS sequence"/>
</dbReference>
<keyword evidence="3" id="KW-1185">Reference proteome</keyword>
<keyword evidence="1" id="KW-0472">Membrane</keyword>
<evidence type="ECO:0000256" key="1">
    <source>
        <dbReference type="SAM" id="Phobius"/>
    </source>
</evidence>
<gene>
    <name evidence="2" type="ORF">EDD34_0906</name>
</gene>
<sequence length="60" mass="6481">MSPKLRLVLIWLAVIAVVSMIISDPSGSADFVLAIWDMIWGAVLAIATFFEELFTGILAG</sequence>
<feature type="transmembrane region" description="Helical" evidence="1">
    <location>
        <begin position="39"/>
        <end position="59"/>
    </location>
</feature>
<evidence type="ECO:0000313" key="2">
    <source>
        <dbReference type="EMBL" id="RPF20320.1"/>
    </source>
</evidence>
<dbReference type="AlphaFoldDB" id="A0A3N4YPB2"/>
<accession>A0A3N4YPB2</accession>